<keyword evidence="7" id="KW-0325">Glycoprotein</keyword>
<keyword evidence="10" id="KW-1185">Reference proteome</keyword>
<dbReference type="GO" id="GO:0005524">
    <property type="term" value="F:ATP binding"/>
    <property type="evidence" value="ECO:0007669"/>
    <property type="project" value="InterPro"/>
</dbReference>
<accession>A0A7J7M6J3</accession>
<dbReference type="Gene3D" id="1.10.510.10">
    <property type="entry name" value="Transferase(Phosphotransferase) domain 1"/>
    <property type="match status" value="1"/>
</dbReference>
<evidence type="ECO:0000313" key="10">
    <source>
        <dbReference type="Proteomes" id="UP000541444"/>
    </source>
</evidence>
<dbReference type="OrthoDB" id="4062651at2759"/>
<dbReference type="Pfam" id="PF00069">
    <property type="entry name" value="Pkinase"/>
    <property type="match status" value="1"/>
</dbReference>
<keyword evidence="2" id="KW-0808">Transferase</keyword>
<evidence type="ECO:0000256" key="2">
    <source>
        <dbReference type="ARBA" id="ARBA00022527"/>
    </source>
</evidence>
<feature type="domain" description="Protein kinase" evidence="8">
    <location>
        <begin position="1"/>
        <end position="79"/>
    </location>
</feature>
<dbReference type="InterPro" id="IPR008271">
    <property type="entry name" value="Ser/Thr_kinase_AS"/>
</dbReference>
<dbReference type="SUPFAM" id="SSF56112">
    <property type="entry name" value="Protein kinase-like (PK-like)"/>
    <property type="match status" value="1"/>
</dbReference>
<dbReference type="PANTHER" id="PTHR27009">
    <property type="entry name" value="RUST RESISTANCE KINASE LR10-RELATED"/>
    <property type="match status" value="1"/>
</dbReference>
<dbReference type="InterPro" id="IPR000719">
    <property type="entry name" value="Prot_kinase_dom"/>
</dbReference>
<dbReference type="Proteomes" id="UP000541444">
    <property type="component" value="Unassembled WGS sequence"/>
</dbReference>
<evidence type="ECO:0000259" key="8">
    <source>
        <dbReference type="PROSITE" id="PS50011"/>
    </source>
</evidence>
<comment type="subcellular location">
    <subcellularLocation>
        <location evidence="1">Membrane</location>
        <topology evidence="1">Single-pass type I membrane protein</topology>
    </subcellularLocation>
</comment>
<dbReference type="InterPro" id="IPR045874">
    <property type="entry name" value="LRK10/LRL21-25-like"/>
</dbReference>
<dbReference type="PROSITE" id="PS00108">
    <property type="entry name" value="PROTEIN_KINASE_ST"/>
    <property type="match status" value="1"/>
</dbReference>
<dbReference type="AlphaFoldDB" id="A0A7J7M6J3"/>
<dbReference type="GO" id="GO:0004674">
    <property type="term" value="F:protein serine/threonine kinase activity"/>
    <property type="evidence" value="ECO:0007669"/>
    <property type="project" value="UniProtKB-KW"/>
</dbReference>
<organism evidence="9 10">
    <name type="scientific">Kingdonia uniflora</name>
    <dbReference type="NCBI Taxonomy" id="39325"/>
    <lineage>
        <taxon>Eukaryota</taxon>
        <taxon>Viridiplantae</taxon>
        <taxon>Streptophyta</taxon>
        <taxon>Embryophyta</taxon>
        <taxon>Tracheophyta</taxon>
        <taxon>Spermatophyta</taxon>
        <taxon>Magnoliopsida</taxon>
        <taxon>Ranunculales</taxon>
        <taxon>Circaeasteraceae</taxon>
        <taxon>Kingdonia</taxon>
    </lineage>
</organism>
<evidence type="ECO:0000256" key="6">
    <source>
        <dbReference type="ARBA" id="ARBA00023136"/>
    </source>
</evidence>
<gene>
    <name evidence="9" type="ORF">GIB67_030263</name>
</gene>
<evidence type="ECO:0000256" key="7">
    <source>
        <dbReference type="ARBA" id="ARBA00023180"/>
    </source>
</evidence>
<evidence type="ECO:0000256" key="5">
    <source>
        <dbReference type="ARBA" id="ARBA00022989"/>
    </source>
</evidence>
<evidence type="ECO:0000313" key="9">
    <source>
        <dbReference type="EMBL" id="KAF6150462.1"/>
    </source>
</evidence>
<protein>
    <recommendedName>
        <fullName evidence="8">Protein kinase domain-containing protein</fullName>
    </recommendedName>
</protein>
<name>A0A7J7M6J3_9MAGN</name>
<dbReference type="GO" id="GO:0016020">
    <property type="term" value="C:membrane"/>
    <property type="evidence" value="ECO:0007669"/>
    <property type="project" value="UniProtKB-SubCell"/>
</dbReference>
<evidence type="ECO:0000256" key="1">
    <source>
        <dbReference type="ARBA" id="ARBA00004479"/>
    </source>
</evidence>
<sequence length="79" mass="8735">MAEKSIEMENLHKIAIGAAKGLEYLHHSCEDMIIHYDIKQGNVLLDSNFSAEVADFGLAKLCDREITHVKILGDRGIPG</sequence>
<dbReference type="EMBL" id="JACGCM010001734">
    <property type="protein sequence ID" value="KAF6150462.1"/>
    <property type="molecule type" value="Genomic_DNA"/>
</dbReference>
<proteinExistence type="predicted"/>
<dbReference type="InterPro" id="IPR011009">
    <property type="entry name" value="Kinase-like_dom_sf"/>
</dbReference>
<comment type="caution">
    <text evidence="9">The sequence shown here is derived from an EMBL/GenBank/DDBJ whole genome shotgun (WGS) entry which is preliminary data.</text>
</comment>
<keyword evidence="2" id="KW-0418">Kinase</keyword>
<evidence type="ECO:0000256" key="4">
    <source>
        <dbReference type="ARBA" id="ARBA00022729"/>
    </source>
</evidence>
<keyword evidence="6" id="KW-0472">Membrane</keyword>
<keyword evidence="2" id="KW-0723">Serine/threonine-protein kinase</keyword>
<keyword evidence="4" id="KW-0732">Signal</keyword>
<keyword evidence="3" id="KW-0812">Transmembrane</keyword>
<keyword evidence="5" id="KW-1133">Transmembrane helix</keyword>
<evidence type="ECO:0000256" key="3">
    <source>
        <dbReference type="ARBA" id="ARBA00022692"/>
    </source>
</evidence>
<dbReference type="PROSITE" id="PS50011">
    <property type="entry name" value="PROTEIN_KINASE_DOM"/>
    <property type="match status" value="1"/>
</dbReference>
<reference evidence="9 10" key="1">
    <citation type="journal article" date="2020" name="IScience">
        <title>Genome Sequencing of the Endangered Kingdonia uniflora (Circaeasteraceae, Ranunculales) Reveals Potential Mechanisms of Evolutionary Specialization.</title>
        <authorList>
            <person name="Sun Y."/>
            <person name="Deng T."/>
            <person name="Zhang A."/>
            <person name="Moore M.J."/>
            <person name="Landis J.B."/>
            <person name="Lin N."/>
            <person name="Zhang H."/>
            <person name="Zhang X."/>
            <person name="Huang J."/>
            <person name="Zhang X."/>
            <person name="Sun H."/>
            <person name="Wang H."/>
        </authorList>
    </citation>
    <scope>NUCLEOTIDE SEQUENCE [LARGE SCALE GENOMIC DNA]</scope>
    <source>
        <strain evidence="9">TB1705</strain>
        <tissue evidence="9">Leaf</tissue>
    </source>
</reference>